<protein>
    <submittedName>
        <fullName evidence="2">Uncharacterized protein</fullName>
    </submittedName>
</protein>
<dbReference type="EMBL" id="JAPZBR010000008">
    <property type="protein sequence ID" value="KAJ5340707.1"/>
    <property type="molecule type" value="Genomic_DNA"/>
</dbReference>
<keyword evidence="3" id="KW-1185">Reference proteome</keyword>
<feature type="chain" id="PRO_5040943406" evidence="1">
    <location>
        <begin position="23"/>
        <end position="70"/>
    </location>
</feature>
<dbReference type="Proteomes" id="UP001148299">
    <property type="component" value="Unassembled WGS sequence"/>
</dbReference>
<keyword evidence="1" id="KW-0732">Signal</keyword>
<sequence length="70" mass="8022">MAISRIFGAFVLSPLMTHTSSSMLWSNPQTVDLLAFRTSRLETESTKLLKLPFGGFKIIMKNEFEEIVWK</sequence>
<reference evidence="2" key="2">
    <citation type="journal article" date="2023" name="IMA Fungus">
        <title>Comparative genomic study of the Penicillium genus elucidates a diverse pangenome and 15 lateral gene transfer events.</title>
        <authorList>
            <person name="Petersen C."/>
            <person name="Sorensen T."/>
            <person name="Nielsen M.R."/>
            <person name="Sondergaard T.E."/>
            <person name="Sorensen J.L."/>
            <person name="Fitzpatrick D.A."/>
            <person name="Frisvad J.C."/>
            <person name="Nielsen K.L."/>
        </authorList>
    </citation>
    <scope>NUCLEOTIDE SEQUENCE</scope>
    <source>
        <strain evidence="2">IBT 35675</strain>
    </source>
</reference>
<dbReference type="AlphaFoldDB" id="A0A9W9QMD3"/>
<evidence type="ECO:0000256" key="1">
    <source>
        <dbReference type="SAM" id="SignalP"/>
    </source>
</evidence>
<comment type="caution">
    <text evidence="2">The sequence shown here is derived from an EMBL/GenBank/DDBJ whole genome shotgun (WGS) entry which is preliminary data.</text>
</comment>
<gene>
    <name evidence="2" type="ORF">N7541_009831</name>
</gene>
<evidence type="ECO:0000313" key="3">
    <source>
        <dbReference type="Proteomes" id="UP001148299"/>
    </source>
</evidence>
<name>A0A9W9QMD3_PENBR</name>
<accession>A0A9W9QMD3</accession>
<proteinExistence type="predicted"/>
<evidence type="ECO:0000313" key="2">
    <source>
        <dbReference type="EMBL" id="KAJ5340707.1"/>
    </source>
</evidence>
<organism evidence="2 3">
    <name type="scientific">Penicillium brevicompactum</name>
    <dbReference type="NCBI Taxonomy" id="5074"/>
    <lineage>
        <taxon>Eukaryota</taxon>
        <taxon>Fungi</taxon>
        <taxon>Dikarya</taxon>
        <taxon>Ascomycota</taxon>
        <taxon>Pezizomycotina</taxon>
        <taxon>Eurotiomycetes</taxon>
        <taxon>Eurotiomycetidae</taxon>
        <taxon>Eurotiales</taxon>
        <taxon>Aspergillaceae</taxon>
        <taxon>Penicillium</taxon>
    </lineage>
</organism>
<feature type="signal peptide" evidence="1">
    <location>
        <begin position="1"/>
        <end position="22"/>
    </location>
</feature>
<reference evidence="2" key="1">
    <citation type="submission" date="2022-12" db="EMBL/GenBank/DDBJ databases">
        <authorList>
            <person name="Petersen C."/>
        </authorList>
    </citation>
    <scope>NUCLEOTIDE SEQUENCE</scope>
    <source>
        <strain evidence="2">IBT 35675</strain>
    </source>
</reference>